<comment type="caution">
    <text evidence="12">The sequence shown here is derived from an EMBL/GenBank/DDBJ whole genome shotgun (WGS) entry which is preliminary data.</text>
</comment>
<keyword evidence="13" id="KW-1185">Reference proteome</keyword>
<feature type="compositionally biased region" description="Polar residues" evidence="8">
    <location>
        <begin position="569"/>
        <end position="587"/>
    </location>
</feature>
<dbReference type="Gene3D" id="3.40.50.300">
    <property type="entry name" value="P-loop containing nucleotide triphosphate hydrolases"/>
    <property type="match status" value="1"/>
</dbReference>
<dbReference type="Pfam" id="PF02373">
    <property type="entry name" value="JmjC"/>
    <property type="match status" value="1"/>
</dbReference>
<accession>A0AAD8U0B3</accession>
<dbReference type="GO" id="GO:0000785">
    <property type="term" value="C:chromatin"/>
    <property type="evidence" value="ECO:0007669"/>
    <property type="project" value="TreeGrafter"/>
</dbReference>
<evidence type="ECO:0000259" key="9">
    <source>
        <dbReference type="PROSITE" id="PS51183"/>
    </source>
</evidence>
<dbReference type="InterPro" id="IPR031322">
    <property type="entry name" value="Shikimate/glucono_kinase"/>
</dbReference>
<keyword evidence="5" id="KW-0805">Transcription regulation</keyword>
<keyword evidence="6" id="KW-0804">Transcription</keyword>
<dbReference type="InterPro" id="IPR008978">
    <property type="entry name" value="HSP20-like_chaperone"/>
</dbReference>
<dbReference type="SUPFAM" id="SSF51197">
    <property type="entry name" value="Clavaminate synthase-like"/>
    <property type="match status" value="1"/>
</dbReference>
<evidence type="ECO:0000256" key="4">
    <source>
        <dbReference type="ARBA" id="ARBA00023004"/>
    </source>
</evidence>
<name>A0AAD8U0B3_LOLMU</name>
<dbReference type="InterPro" id="IPR003349">
    <property type="entry name" value="JmjN"/>
</dbReference>
<keyword evidence="3" id="KW-0560">Oxidoreductase</keyword>
<evidence type="ECO:0000256" key="7">
    <source>
        <dbReference type="ARBA" id="ARBA00023242"/>
    </source>
</evidence>
<dbReference type="EMBL" id="JAUUTY010000001">
    <property type="protein sequence ID" value="KAK1696322.1"/>
    <property type="molecule type" value="Genomic_DNA"/>
</dbReference>
<keyword evidence="2" id="KW-0479">Metal-binding</keyword>
<comment type="cofactor">
    <cofactor evidence="1">
        <name>Fe(2+)</name>
        <dbReference type="ChEBI" id="CHEBI:29033"/>
    </cofactor>
</comment>
<dbReference type="SMART" id="SM00558">
    <property type="entry name" value="JmjC"/>
    <property type="match status" value="1"/>
</dbReference>
<evidence type="ECO:0000256" key="8">
    <source>
        <dbReference type="SAM" id="MobiDB-lite"/>
    </source>
</evidence>
<dbReference type="GO" id="GO:0016491">
    <property type="term" value="F:oxidoreductase activity"/>
    <property type="evidence" value="ECO:0007669"/>
    <property type="project" value="UniProtKB-KW"/>
</dbReference>
<evidence type="ECO:0000256" key="1">
    <source>
        <dbReference type="ARBA" id="ARBA00001954"/>
    </source>
</evidence>
<dbReference type="PANTHER" id="PTHR10694">
    <property type="entry name" value="LYSINE-SPECIFIC DEMETHYLASE"/>
    <property type="match status" value="1"/>
</dbReference>
<evidence type="ECO:0000259" key="11">
    <source>
        <dbReference type="PROSITE" id="PS51203"/>
    </source>
</evidence>
<feature type="region of interest" description="Disordered" evidence="8">
    <location>
        <begin position="833"/>
        <end position="874"/>
    </location>
</feature>
<feature type="region of interest" description="Disordered" evidence="8">
    <location>
        <begin position="61"/>
        <end position="80"/>
    </location>
</feature>
<reference evidence="12" key="1">
    <citation type="submission" date="2023-07" db="EMBL/GenBank/DDBJ databases">
        <title>A chromosome-level genome assembly of Lolium multiflorum.</title>
        <authorList>
            <person name="Chen Y."/>
            <person name="Copetti D."/>
            <person name="Kolliker R."/>
            <person name="Studer B."/>
        </authorList>
    </citation>
    <scope>NUCLEOTIDE SEQUENCE</scope>
    <source>
        <strain evidence="12">02402/16</strain>
        <tissue evidence="12">Leaf</tissue>
    </source>
</reference>
<feature type="region of interest" description="Disordered" evidence="8">
    <location>
        <begin position="568"/>
        <end position="587"/>
    </location>
</feature>
<proteinExistence type="predicted"/>
<feature type="compositionally biased region" description="Basic and acidic residues" evidence="8">
    <location>
        <begin position="730"/>
        <end position="743"/>
    </location>
</feature>
<organism evidence="12 13">
    <name type="scientific">Lolium multiflorum</name>
    <name type="common">Italian ryegrass</name>
    <name type="synonym">Lolium perenne subsp. multiflorum</name>
    <dbReference type="NCBI Taxonomy" id="4521"/>
    <lineage>
        <taxon>Eukaryota</taxon>
        <taxon>Viridiplantae</taxon>
        <taxon>Streptophyta</taxon>
        <taxon>Embryophyta</taxon>
        <taxon>Tracheophyta</taxon>
        <taxon>Spermatophyta</taxon>
        <taxon>Magnoliopsida</taxon>
        <taxon>Liliopsida</taxon>
        <taxon>Poales</taxon>
        <taxon>Poaceae</taxon>
        <taxon>BOP clade</taxon>
        <taxon>Pooideae</taxon>
        <taxon>Poodae</taxon>
        <taxon>Poeae</taxon>
        <taxon>Poeae Chloroplast Group 2 (Poeae type)</taxon>
        <taxon>Loliodinae</taxon>
        <taxon>Loliinae</taxon>
        <taxon>Lolium</taxon>
    </lineage>
</organism>
<dbReference type="InterPro" id="IPR007052">
    <property type="entry name" value="CS_dom"/>
</dbReference>
<dbReference type="PROSITE" id="PS51183">
    <property type="entry name" value="JMJN"/>
    <property type="match status" value="1"/>
</dbReference>
<evidence type="ECO:0000259" key="10">
    <source>
        <dbReference type="PROSITE" id="PS51184"/>
    </source>
</evidence>
<dbReference type="PROSITE" id="PS51184">
    <property type="entry name" value="JMJC"/>
    <property type="match status" value="1"/>
</dbReference>
<evidence type="ECO:0000256" key="2">
    <source>
        <dbReference type="ARBA" id="ARBA00022723"/>
    </source>
</evidence>
<dbReference type="Pfam" id="PF02375">
    <property type="entry name" value="JmjN"/>
    <property type="match status" value="1"/>
</dbReference>
<feature type="domain" description="JmjC" evidence="10">
    <location>
        <begin position="250"/>
        <end position="420"/>
    </location>
</feature>
<dbReference type="InterPro" id="IPR003347">
    <property type="entry name" value="JmjC_dom"/>
</dbReference>
<dbReference type="FunFam" id="3.40.50.300:FF:001340">
    <property type="entry name" value="Probable inactive shikimate kinase like 2, chloroplastic"/>
    <property type="match status" value="1"/>
</dbReference>
<gene>
    <name evidence="12" type="ORF">QYE76_013019</name>
</gene>
<dbReference type="Pfam" id="PF02928">
    <property type="entry name" value="zf-C5HC2"/>
    <property type="match status" value="1"/>
</dbReference>
<feature type="domain" description="JmjN" evidence="9">
    <location>
        <begin position="103"/>
        <end position="144"/>
    </location>
</feature>
<evidence type="ECO:0000256" key="6">
    <source>
        <dbReference type="ARBA" id="ARBA00023163"/>
    </source>
</evidence>
<dbReference type="GO" id="GO:0040029">
    <property type="term" value="P:epigenetic regulation of gene expression"/>
    <property type="evidence" value="ECO:0007669"/>
    <property type="project" value="UniProtKB-ARBA"/>
</dbReference>
<dbReference type="InterPro" id="IPR027417">
    <property type="entry name" value="P-loop_NTPase"/>
</dbReference>
<protein>
    <submittedName>
        <fullName evidence="12">Uncharacterized protein</fullName>
    </submittedName>
</protein>
<evidence type="ECO:0000313" key="13">
    <source>
        <dbReference type="Proteomes" id="UP001231189"/>
    </source>
</evidence>
<keyword evidence="7" id="KW-0539">Nucleus</keyword>
<sequence>MVEGRNCLPAEIRNGLETLKKRRLERMRLSAQNEAGDSPAVAARSGGDALRTPANCGVRLHANNGAAGSPSTSSAQDKDPFAKRKVDKFDMSNLEWIDQIPECPVYCPTKEEFEDPIAYIQKISPVAAKYGICKIVAPVTASVPAGVVLMKEQPGFKFVTRVQPLRLAEWAEDDTVTFFMSGRKYTFRDYERMANKVFSKKYSSVGCLPAKYVEEEFWREISSGKMDSVEYACDVDGSAFSSSPHDQLGKSNWNLKNFSRLSSSVLRLLQTPIPGVTDPMLYIGMLFSMFAWHVEDHYLYSINYHHCGAFKTWYGIPGDAAPEFERVASQYVYNKDILTGDGEDAAFDVLLGKTTMFPPNILLGHNVPVYKAVQKPGEFVITFPRSYHAGFSHGFNCGEAVNFAIGDWFPMGSLASKRYALLNRTPFLAHEELLCRSAVLLSDKLSNSDPTTLNSEHPYTQYCVKSCFVRLMRLQRRTRGLLAKMGSQICYKPKLYSNLSCSMCRRDCYITHVACGCTFDPICLHHEQELRSCPCKSNRTVYVREDVLELEALSRKFEQDIRLDKEKSANGSFKQASPSFRTNRAISNSEANSIDDAVLEGNDADAGKLSPATSSLTSFAHHNEPLPAESNVYASQTNQDYSTANQAINTSPVKRNDTLVDNSSIMADACNEISSCNASPVDYSGNSDSDSEIFRVKRRSSILGRSALDTTTTNSSEQKVLRRLKKVCHETQQDNKHPADSEHFSVPPIHTSRMKSNSASTSDEEREDKVPISWRMKRRHLENKHEDASYEVKPKVYPSTSSCSQQEFAEATRDAASEVRPKRVKIRFTPSANRLVEQQSSSGQRFASDDKPPGLAALSPCRLPAGETPPHPAQNIRVGVTGHSFTDGNGEVELRLDIGKLGIESSRDVFVDVDDMSILIRAKSDGTLRTLMNVTTLFDRVKSSETIWFIDEEQLVVNLKKVEQELKWPDIDESWKSLTSGITQLLTGISIHIVGDSTDINELVAKEIAEGIGYLPVCTSELLESATQKSIDTWMATEGVDNVAEAECVVLESLSTHVRTVVATLGGKQGAASRFDRWQYLHSGFTVWLSVSDAGDEASAKEEARRSVSSGTVAYAKADVVVKLGGWDPEYTRAVAQGCLVALKQLTLADKKLAGKKSLYVRLGCRGDWPNIGPPGWDPESDAPPAI</sequence>
<dbReference type="GO" id="GO:0141052">
    <property type="term" value="F:histone H3 demethylase activity"/>
    <property type="evidence" value="ECO:0007669"/>
    <property type="project" value="UniProtKB-ARBA"/>
</dbReference>
<dbReference type="PANTHER" id="PTHR10694:SF107">
    <property type="entry name" value="LYSINE-SPECIFIC DEMETHYLASE JMJ706"/>
    <property type="match status" value="1"/>
</dbReference>
<dbReference type="PROSITE" id="PS51203">
    <property type="entry name" value="CS"/>
    <property type="match status" value="1"/>
</dbReference>
<feature type="compositionally biased region" description="Polar residues" evidence="8">
    <location>
        <begin position="833"/>
        <end position="845"/>
    </location>
</feature>
<dbReference type="GO" id="GO:0005634">
    <property type="term" value="C:nucleus"/>
    <property type="evidence" value="ECO:0007669"/>
    <property type="project" value="TreeGrafter"/>
</dbReference>
<dbReference type="SUPFAM" id="SSF49764">
    <property type="entry name" value="HSP20-like chaperones"/>
    <property type="match status" value="1"/>
</dbReference>
<evidence type="ECO:0000313" key="12">
    <source>
        <dbReference type="EMBL" id="KAK1696322.1"/>
    </source>
</evidence>
<dbReference type="SMART" id="SM00545">
    <property type="entry name" value="JmjN"/>
    <property type="match status" value="1"/>
</dbReference>
<dbReference type="InterPro" id="IPR004198">
    <property type="entry name" value="Znf_C5HC2"/>
</dbReference>
<dbReference type="FunFam" id="2.60.40.790:FF:000050">
    <property type="entry name" value="Probable inactive shikimate kinase like 2, chloroplastic"/>
    <property type="match status" value="1"/>
</dbReference>
<keyword evidence="4" id="KW-0408">Iron</keyword>
<dbReference type="AlphaFoldDB" id="A0AAD8U0B3"/>
<evidence type="ECO:0000256" key="5">
    <source>
        <dbReference type="ARBA" id="ARBA00023015"/>
    </source>
</evidence>
<dbReference type="FunFam" id="2.60.120.650:FF:000016">
    <property type="entry name" value="Lysine-specific demethylase isoform A"/>
    <property type="match status" value="1"/>
</dbReference>
<feature type="domain" description="CS" evidence="11">
    <location>
        <begin position="878"/>
        <end position="972"/>
    </location>
</feature>
<dbReference type="Pfam" id="PF01202">
    <property type="entry name" value="SKI"/>
    <property type="match status" value="1"/>
</dbReference>
<dbReference type="Gene3D" id="2.60.120.650">
    <property type="entry name" value="Cupin"/>
    <property type="match status" value="1"/>
</dbReference>
<feature type="region of interest" description="Disordered" evidence="8">
    <location>
        <begin position="730"/>
        <end position="771"/>
    </location>
</feature>
<dbReference type="Gene3D" id="2.60.40.790">
    <property type="match status" value="1"/>
</dbReference>
<dbReference type="Proteomes" id="UP001231189">
    <property type="component" value="Unassembled WGS sequence"/>
</dbReference>
<evidence type="ECO:0000256" key="3">
    <source>
        <dbReference type="ARBA" id="ARBA00023002"/>
    </source>
</evidence>
<dbReference type="GO" id="GO:0046872">
    <property type="term" value="F:metal ion binding"/>
    <property type="evidence" value="ECO:0007669"/>
    <property type="project" value="UniProtKB-KW"/>
</dbReference>